<dbReference type="CDD" id="cd05300">
    <property type="entry name" value="2-Hacid_dh_1"/>
    <property type="match status" value="1"/>
</dbReference>
<dbReference type="Proteomes" id="UP000470213">
    <property type="component" value="Unassembled WGS sequence"/>
</dbReference>
<dbReference type="PANTHER" id="PTHR43333:SF1">
    <property type="entry name" value="D-ISOMER SPECIFIC 2-HYDROXYACID DEHYDROGENASE NAD-BINDING DOMAIN-CONTAINING PROTEIN"/>
    <property type="match status" value="1"/>
</dbReference>
<dbReference type="RefSeq" id="WP_163083890.1">
    <property type="nucleotide sequence ID" value="NZ_JAAAWN010000003.1"/>
</dbReference>
<evidence type="ECO:0000313" key="5">
    <source>
        <dbReference type="Proteomes" id="UP000470213"/>
    </source>
</evidence>
<dbReference type="AlphaFoldDB" id="A0A7X5LJ33"/>
<evidence type="ECO:0000256" key="1">
    <source>
        <dbReference type="ARBA" id="ARBA00023002"/>
    </source>
</evidence>
<dbReference type="EMBL" id="JAAAWN010000003">
    <property type="protein sequence ID" value="NDV90297.1"/>
    <property type="molecule type" value="Genomic_DNA"/>
</dbReference>
<name>A0A7X5LJ33_9ALTE</name>
<dbReference type="PANTHER" id="PTHR43333">
    <property type="entry name" value="2-HACID_DH_C DOMAIN-CONTAINING PROTEIN"/>
    <property type="match status" value="1"/>
</dbReference>
<gene>
    <name evidence="4" type="ORF">GTH32_03690</name>
</gene>
<evidence type="ECO:0000259" key="3">
    <source>
        <dbReference type="Pfam" id="PF02826"/>
    </source>
</evidence>
<dbReference type="GO" id="GO:0016491">
    <property type="term" value="F:oxidoreductase activity"/>
    <property type="evidence" value="ECO:0007669"/>
    <property type="project" value="UniProtKB-KW"/>
</dbReference>
<dbReference type="SUPFAM" id="SSF51735">
    <property type="entry name" value="NAD(P)-binding Rossmann-fold domains"/>
    <property type="match status" value="1"/>
</dbReference>
<proteinExistence type="predicted"/>
<accession>A0A7X5LJ33</accession>
<keyword evidence="2" id="KW-0520">NAD</keyword>
<keyword evidence="5" id="KW-1185">Reference proteome</keyword>
<evidence type="ECO:0000313" key="4">
    <source>
        <dbReference type="EMBL" id="NDV90297.1"/>
    </source>
</evidence>
<dbReference type="InterPro" id="IPR006140">
    <property type="entry name" value="D-isomer_DH_NAD-bd"/>
</dbReference>
<dbReference type="Pfam" id="PF02826">
    <property type="entry name" value="2-Hacid_dh_C"/>
    <property type="match status" value="1"/>
</dbReference>
<dbReference type="GO" id="GO:0051287">
    <property type="term" value="F:NAD binding"/>
    <property type="evidence" value="ECO:0007669"/>
    <property type="project" value="InterPro"/>
</dbReference>
<protein>
    <submittedName>
        <fullName evidence="4">D-2-hydroxyacid dehydrogenase</fullName>
    </submittedName>
</protein>
<comment type="caution">
    <text evidence="4">The sequence shown here is derived from an EMBL/GenBank/DDBJ whole genome shotgun (WGS) entry which is preliminary data.</text>
</comment>
<keyword evidence="1" id="KW-0560">Oxidoreductase</keyword>
<reference evidence="4 5" key="1">
    <citation type="submission" date="2020-01" db="EMBL/GenBank/DDBJ databases">
        <authorList>
            <person name="Chen J."/>
            <person name="Zhu S."/>
            <person name="Yang J."/>
        </authorList>
    </citation>
    <scope>NUCLEOTIDE SEQUENCE [LARGE SCALE GENOMIC DNA]</scope>
    <source>
        <strain evidence="4 5">345S023</strain>
    </source>
</reference>
<dbReference type="Gene3D" id="3.40.50.720">
    <property type="entry name" value="NAD(P)-binding Rossmann-like Domain"/>
    <property type="match status" value="2"/>
</dbReference>
<organism evidence="4 5">
    <name type="scientific">Alteromonas profundi</name>
    <dbReference type="NCBI Taxonomy" id="2696062"/>
    <lineage>
        <taxon>Bacteria</taxon>
        <taxon>Pseudomonadati</taxon>
        <taxon>Pseudomonadota</taxon>
        <taxon>Gammaproteobacteria</taxon>
        <taxon>Alteromonadales</taxon>
        <taxon>Alteromonadaceae</taxon>
        <taxon>Alteromonas/Salinimonas group</taxon>
        <taxon>Alteromonas</taxon>
    </lineage>
</organism>
<dbReference type="InterPro" id="IPR036291">
    <property type="entry name" value="NAD(P)-bd_dom_sf"/>
</dbReference>
<sequence>MTVKTMANSTYELTILSQDATALTNEIDAQLNASEVRDDLRIVQVASHVDEVCTEDISLLLAAPDLAARVVPECRQLKWCQSTWAGNRRLLALNKQDYLLTGVKGIFGSLMREYVFAYLLQYARNVQTFAKHQASQPPIWEASPRLPLNGKVLGIAGIGSIGQALIPVALSFGMRVIGLSRSGQAIEGVEHVFTPEQRITFAKRCDHIVNLMPDTEETTGLLDRDFFAALPRHSVFINAGRGNAVKDDDLLTSMNDGRPAFAVLDVFRQEPLPSNHPFWHHPNIAVTSHTAAESTPYDVAQVFVDNFIRLKNGLPLRYQFDFSKGY</sequence>
<feature type="domain" description="D-isomer specific 2-hydroxyacid dehydrogenase NAD-binding" evidence="3">
    <location>
        <begin position="116"/>
        <end position="291"/>
    </location>
</feature>
<evidence type="ECO:0000256" key="2">
    <source>
        <dbReference type="ARBA" id="ARBA00023027"/>
    </source>
</evidence>